<protein>
    <recommendedName>
        <fullName evidence="20">AIG1-type G domain-containing protein</fullName>
    </recommendedName>
</protein>
<dbReference type="AlphaFoldDB" id="A0AAV2HGD4"/>
<evidence type="ECO:0000313" key="21">
    <source>
        <dbReference type="EMBL" id="CAL1533016.1"/>
    </source>
</evidence>
<dbReference type="PANTHER" id="PTHR10903">
    <property type="entry name" value="GTPASE, IMAP FAMILY MEMBER-RELATED"/>
    <property type="match status" value="1"/>
</dbReference>
<keyword evidence="22" id="KW-1185">Reference proteome</keyword>
<dbReference type="InterPro" id="IPR006703">
    <property type="entry name" value="G_AIG1"/>
</dbReference>
<keyword evidence="12" id="KW-0460">Magnesium</keyword>
<comment type="similarity">
    <text evidence="3">Belongs to the TRAFAC class TrmE-Era-EngA-EngB-Septin-like GTPase superfamily. AIG1/Toc34/Toc159-like paraseptin GTPase family. IAN subfamily.</text>
</comment>
<keyword evidence="8" id="KW-0479">Metal-binding</keyword>
<evidence type="ECO:0000256" key="6">
    <source>
        <dbReference type="ARBA" id="ARBA00022640"/>
    </source>
</evidence>
<organism evidence="21 22">
    <name type="scientific">Lymnaea stagnalis</name>
    <name type="common">Great pond snail</name>
    <name type="synonym">Helix stagnalis</name>
    <dbReference type="NCBI Taxonomy" id="6523"/>
    <lineage>
        <taxon>Eukaryota</taxon>
        <taxon>Metazoa</taxon>
        <taxon>Spiralia</taxon>
        <taxon>Lophotrochozoa</taxon>
        <taxon>Mollusca</taxon>
        <taxon>Gastropoda</taxon>
        <taxon>Heterobranchia</taxon>
        <taxon>Euthyneura</taxon>
        <taxon>Panpulmonata</taxon>
        <taxon>Hygrophila</taxon>
        <taxon>Lymnaeoidea</taxon>
        <taxon>Lymnaeidae</taxon>
        <taxon>Lymnaea</taxon>
    </lineage>
</organism>
<dbReference type="InterPro" id="IPR027417">
    <property type="entry name" value="P-loop_NTPase"/>
</dbReference>
<keyword evidence="11" id="KW-1002">Plastid outer membrane</keyword>
<evidence type="ECO:0000256" key="13">
    <source>
        <dbReference type="ARBA" id="ARBA00022927"/>
    </source>
</evidence>
<comment type="subcellular location">
    <subcellularLocation>
        <location evidence="2">Membrane</location>
        <topology evidence="2">Single-pass membrane protein</topology>
    </subcellularLocation>
    <subcellularLocation>
        <location evidence="17">Plastid</location>
        <location evidence="17">Chloroplast outer membrane</location>
    </subcellularLocation>
</comment>
<dbReference type="InterPro" id="IPR045058">
    <property type="entry name" value="GIMA/IAN/Toc"/>
</dbReference>
<evidence type="ECO:0000256" key="18">
    <source>
        <dbReference type="SAM" id="Coils"/>
    </source>
</evidence>
<dbReference type="PANTHER" id="PTHR10903:SF135">
    <property type="entry name" value="TRANSLOCASE OF CHLOROPLAST 120, CHLOROPLASTIC-RELATED"/>
    <property type="match status" value="1"/>
</dbReference>
<evidence type="ECO:0000256" key="16">
    <source>
        <dbReference type="ARBA" id="ARBA00023136"/>
    </source>
</evidence>
<evidence type="ECO:0000313" key="22">
    <source>
        <dbReference type="Proteomes" id="UP001497497"/>
    </source>
</evidence>
<dbReference type="Gene3D" id="3.40.50.300">
    <property type="entry name" value="P-loop containing nucleotide triphosphate hydrolases"/>
    <property type="match status" value="1"/>
</dbReference>
<keyword evidence="6" id="KW-0934">Plastid</keyword>
<feature type="compositionally biased region" description="Basic and acidic residues" evidence="19">
    <location>
        <begin position="1"/>
        <end position="21"/>
    </location>
</feature>
<gene>
    <name evidence="21" type="ORF">GSLYS_00007034001</name>
</gene>
<comment type="cofactor">
    <cofactor evidence="1">
        <name>Mg(2+)</name>
        <dbReference type="ChEBI" id="CHEBI:18420"/>
    </cofactor>
</comment>
<evidence type="ECO:0000256" key="15">
    <source>
        <dbReference type="ARBA" id="ARBA00023134"/>
    </source>
</evidence>
<comment type="caution">
    <text evidence="21">The sequence shown here is derived from an EMBL/GenBank/DDBJ whole genome shotgun (WGS) entry which is preliminary data.</text>
</comment>
<evidence type="ECO:0000256" key="7">
    <source>
        <dbReference type="ARBA" id="ARBA00022692"/>
    </source>
</evidence>
<dbReference type="GO" id="GO:0005525">
    <property type="term" value="F:GTP binding"/>
    <property type="evidence" value="ECO:0007669"/>
    <property type="project" value="UniProtKB-KW"/>
</dbReference>
<evidence type="ECO:0000256" key="5">
    <source>
        <dbReference type="ARBA" id="ARBA00022528"/>
    </source>
</evidence>
<evidence type="ECO:0000259" key="20">
    <source>
        <dbReference type="Pfam" id="PF04548"/>
    </source>
</evidence>
<evidence type="ECO:0000256" key="9">
    <source>
        <dbReference type="ARBA" id="ARBA00022741"/>
    </source>
</evidence>
<keyword evidence="15" id="KW-0342">GTP-binding</keyword>
<evidence type="ECO:0000256" key="2">
    <source>
        <dbReference type="ARBA" id="ARBA00004167"/>
    </source>
</evidence>
<keyword evidence="7" id="KW-0812">Transmembrane</keyword>
<sequence>MYSDKANEKEMEREKEGKIVPETEGESVSGKIRSLLLVGGPLHGKSTLGDKIISKKFFTEHGPSEKIEIKKEIGNGFEVTEYHGLLENIDEIDKIFNAAEDAVLKRFPVETQDYENFNKSKLLSIESRPDNKDEGFNALIFVIKYGIRLTKQEIQVMDMIKFVFGKDIFKDRGIIVFTFGENLTPDETIEDYIGKFKNEFKTLFGEKLTRFIMYNHKTTEIKRLNEELDDLLNDIKLERYTMKQFRAAALESYNKRLEGKYKKCEKCTDEFFFNVRKVLQDRDQTIIDWVKIKDAVNTIINFCKSEDMNTEFKKLLKKIQSKFERTKKEACEKQSELLPLLKSLHEPVEEYLSKRSTQCLPCKKK</sequence>
<evidence type="ECO:0000256" key="14">
    <source>
        <dbReference type="ARBA" id="ARBA00022989"/>
    </source>
</evidence>
<proteinExistence type="inferred from homology"/>
<keyword evidence="13" id="KW-0653">Protein transport</keyword>
<dbReference type="EMBL" id="CAXITT010000131">
    <property type="protein sequence ID" value="CAL1533016.1"/>
    <property type="molecule type" value="Genomic_DNA"/>
</dbReference>
<name>A0AAV2HGD4_LYMST</name>
<evidence type="ECO:0000256" key="17">
    <source>
        <dbReference type="ARBA" id="ARBA00024013"/>
    </source>
</evidence>
<feature type="domain" description="AIG1-type G" evidence="20">
    <location>
        <begin position="130"/>
        <end position="236"/>
    </location>
</feature>
<dbReference type="SUPFAM" id="SSF52540">
    <property type="entry name" value="P-loop containing nucleoside triphosphate hydrolases"/>
    <property type="match status" value="1"/>
</dbReference>
<evidence type="ECO:0000256" key="8">
    <source>
        <dbReference type="ARBA" id="ARBA00022723"/>
    </source>
</evidence>
<keyword evidence="5" id="KW-0150">Chloroplast</keyword>
<feature type="region of interest" description="Disordered" evidence="19">
    <location>
        <begin position="1"/>
        <end position="25"/>
    </location>
</feature>
<evidence type="ECO:0000256" key="4">
    <source>
        <dbReference type="ARBA" id="ARBA00022448"/>
    </source>
</evidence>
<keyword evidence="10" id="KW-0378">Hydrolase</keyword>
<dbReference type="Pfam" id="PF04548">
    <property type="entry name" value="AIG1"/>
    <property type="match status" value="1"/>
</dbReference>
<dbReference type="Proteomes" id="UP001497497">
    <property type="component" value="Unassembled WGS sequence"/>
</dbReference>
<evidence type="ECO:0000256" key="3">
    <source>
        <dbReference type="ARBA" id="ARBA00008535"/>
    </source>
</evidence>
<dbReference type="GO" id="GO:0015031">
    <property type="term" value="P:protein transport"/>
    <property type="evidence" value="ECO:0007669"/>
    <property type="project" value="UniProtKB-KW"/>
</dbReference>
<evidence type="ECO:0000256" key="19">
    <source>
        <dbReference type="SAM" id="MobiDB-lite"/>
    </source>
</evidence>
<dbReference type="GO" id="GO:0016787">
    <property type="term" value="F:hydrolase activity"/>
    <property type="evidence" value="ECO:0007669"/>
    <property type="project" value="UniProtKB-KW"/>
</dbReference>
<keyword evidence="4" id="KW-0813">Transport</keyword>
<accession>A0AAV2HGD4</accession>
<evidence type="ECO:0000256" key="12">
    <source>
        <dbReference type="ARBA" id="ARBA00022842"/>
    </source>
</evidence>
<keyword evidence="9" id="KW-0547">Nucleotide-binding</keyword>
<dbReference type="GO" id="GO:0016020">
    <property type="term" value="C:membrane"/>
    <property type="evidence" value="ECO:0007669"/>
    <property type="project" value="UniProtKB-SubCell"/>
</dbReference>
<dbReference type="GO" id="GO:0046872">
    <property type="term" value="F:metal ion binding"/>
    <property type="evidence" value="ECO:0007669"/>
    <property type="project" value="UniProtKB-KW"/>
</dbReference>
<reference evidence="21 22" key="1">
    <citation type="submission" date="2024-04" db="EMBL/GenBank/DDBJ databases">
        <authorList>
            <consortium name="Genoscope - CEA"/>
            <person name="William W."/>
        </authorList>
    </citation>
    <scope>NUCLEOTIDE SEQUENCE [LARGE SCALE GENOMIC DNA]</scope>
</reference>
<evidence type="ECO:0000256" key="1">
    <source>
        <dbReference type="ARBA" id="ARBA00001946"/>
    </source>
</evidence>
<keyword evidence="18" id="KW-0175">Coiled coil</keyword>
<evidence type="ECO:0000256" key="10">
    <source>
        <dbReference type="ARBA" id="ARBA00022801"/>
    </source>
</evidence>
<feature type="coiled-coil region" evidence="18">
    <location>
        <begin position="214"/>
        <end position="241"/>
    </location>
</feature>
<keyword evidence="14" id="KW-1133">Transmembrane helix</keyword>
<keyword evidence="16" id="KW-0472">Membrane</keyword>
<evidence type="ECO:0000256" key="11">
    <source>
        <dbReference type="ARBA" id="ARBA00022805"/>
    </source>
</evidence>